<evidence type="ECO:0000313" key="2">
    <source>
        <dbReference type="EMBL" id="CAF4178971.1"/>
    </source>
</evidence>
<accession>A0A820AKF2</accession>
<dbReference type="AlphaFoldDB" id="A0A820AKF2"/>
<sequence>MMLSIRNLVYPILFHFVIGLPQINLDLTDGVSNSESDVVSQHDCIHVAASIENGIDPHQVISYCMSEWPSKWIIQRNNQDQIFTFYQLFQQNITSEQLYRWSAPIDIVERYQLYLNQFSTSNEFLSIAVPLFYNCTSPRFGPLCQYSLDAYEPHHSSLNEI</sequence>
<protein>
    <submittedName>
        <fullName evidence="2">Uncharacterized protein</fullName>
    </submittedName>
</protein>
<gene>
    <name evidence="2" type="ORF">OXD698_LOCUS39612</name>
</gene>
<evidence type="ECO:0000256" key="1">
    <source>
        <dbReference type="SAM" id="SignalP"/>
    </source>
</evidence>
<comment type="caution">
    <text evidence="2">The sequence shown here is derived from an EMBL/GenBank/DDBJ whole genome shotgun (WGS) entry which is preliminary data.</text>
</comment>
<proteinExistence type="predicted"/>
<reference evidence="2" key="1">
    <citation type="submission" date="2021-02" db="EMBL/GenBank/DDBJ databases">
        <authorList>
            <person name="Nowell W R."/>
        </authorList>
    </citation>
    <scope>NUCLEOTIDE SEQUENCE</scope>
</reference>
<name>A0A820AKF2_9BILA</name>
<organism evidence="2 3">
    <name type="scientific">Adineta steineri</name>
    <dbReference type="NCBI Taxonomy" id="433720"/>
    <lineage>
        <taxon>Eukaryota</taxon>
        <taxon>Metazoa</taxon>
        <taxon>Spiralia</taxon>
        <taxon>Gnathifera</taxon>
        <taxon>Rotifera</taxon>
        <taxon>Eurotatoria</taxon>
        <taxon>Bdelloidea</taxon>
        <taxon>Adinetida</taxon>
        <taxon>Adinetidae</taxon>
        <taxon>Adineta</taxon>
    </lineage>
</organism>
<feature type="non-terminal residue" evidence="2">
    <location>
        <position position="161"/>
    </location>
</feature>
<dbReference type="EMBL" id="CAJOAZ010008178">
    <property type="protein sequence ID" value="CAF4178971.1"/>
    <property type="molecule type" value="Genomic_DNA"/>
</dbReference>
<evidence type="ECO:0000313" key="3">
    <source>
        <dbReference type="Proteomes" id="UP000663844"/>
    </source>
</evidence>
<feature type="signal peptide" evidence="1">
    <location>
        <begin position="1"/>
        <end position="19"/>
    </location>
</feature>
<dbReference type="Proteomes" id="UP000663844">
    <property type="component" value="Unassembled WGS sequence"/>
</dbReference>
<feature type="chain" id="PRO_5033040729" evidence="1">
    <location>
        <begin position="20"/>
        <end position="161"/>
    </location>
</feature>
<keyword evidence="1" id="KW-0732">Signal</keyword>